<keyword evidence="4" id="KW-1185">Reference proteome</keyword>
<dbReference type="STRING" id="865937.Gilli_2152"/>
<sequence length="445" mass="49727">MEEKKHIDRLYQEKFKDFEASPREEVWKNISTRLQQKKRKKSVLPLWYRMAGVAAVLALFISYTNGLFKTNTPHGSQTASAVMDENFIEVSLASQAYTENMIRSSTILQALRQNTQNREAIEAQAAFFRSEKNNNERTFGSIKTTTASVNLENEAYTFSDFEVLKAEVAIGEVEETSTRPLRDLPIANISTKDEESQLSEKSSASKKLRVSTMAAPIYYNNMGSGNAIDQRFANNENSSEITLSYGINFAYQISEKIKIRTGISKVDMSYNTNNVAFTATVNPVALSGINYGDKIPNFRIENTMGRPFSNVSASAEFNRASLASPTVGYLNQQIGFIEVPLEIEYVIIDKKIGVNIIGGGSTLFLDRNMISLNSADFSTNLGASNNLNNLSFTTNIGLGFDYNISSKFELNLEPIFKYQMNAFNGNTSNVNPYFFGVYSGFSFKF</sequence>
<reference evidence="4" key="1">
    <citation type="journal article" date="2012" name="Stand. Genomic Sci.">
        <title>Genome sequence of the Antarctic rhodopsins-containing flavobacterium Gillisia limnaea type strain (R-8282(T)).</title>
        <authorList>
            <person name="Riedel T."/>
            <person name="Held B."/>
            <person name="Nolan M."/>
            <person name="Lucas S."/>
            <person name="Lapidus A."/>
            <person name="Tice H."/>
            <person name="Del Rio T.G."/>
            <person name="Cheng J.F."/>
            <person name="Han C."/>
            <person name="Tapia R."/>
            <person name="Goodwin L.A."/>
            <person name="Pitluck S."/>
            <person name="Liolios K."/>
            <person name="Mavromatis K."/>
            <person name="Pagani I."/>
            <person name="Ivanova N."/>
            <person name="Mikhailova N."/>
            <person name="Pati A."/>
            <person name="Chen A."/>
            <person name="Palaniappan K."/>
            <person name="Land M."/>
            <person name="Rohde M."/>
            <person name="Tindall B.J."/>
            <person name="Detter J.C."/>
            <person name="Goker M."/>
            <person name="Bristow J."/>
            <person name="Eisen J.A."/>
            <person name="Markowitz V."/>
            <person name="Hugenholtz P."/>
            <person name="Kyrpides N.C."/>
            <person name="Klenk H.P."/>
            <person name="Woyke T."/>
        </authorList>
    </citation>
    <scope>NUCLEOTIDE SEQUENCE [LARGE SCALE GENOMIC DNA]</scope>
    <source>
        <strain evidence="4">DSM 15749 / LMG 21470 / R-8282</strain>
    </source>
</reference>
<dbReference type="AlphaFoldDB" id="H2BUT7"/>
<feature type="region of interest" description="Disordered" evidence="1">
    <location>
        <begin position="186"/>
        <end position="205"/>
    </location>
</feature>
<keyword evidence="2" id="KW-0472">Membrane</keyword>
<dbReference type="EMBL" id="JH594606">
    <property type="protein sequence ID" value="EHQ02785.1"/>
    <property type="molecule type" value="Genomic_DNA"/>
</dbReference>
<gene>
    <name evidence="3" type="ORF">Gilli_2152</name>
</gene>
<organism evidence="3 4">
    <name type="scientific">Gillisia limnaea (strain DSM 15749 / LMG 21470 / R-8282)</name>
    <dbReference type="NCBI Taxonomy" id="865937"/>
    <lineage>
        <taxon>Bacteria</taxon>
        <taxon>Pseudomonadati</taxon>
        <taxon>Bacteroidota</taxon>
        <taxon>Flavobacteriia</taxon>
        <taxon>Flavobacteriales</taxon>
        <taxon>Flavobacteriaceae</taxon>
        <taxon>Gillisia</taxon>
    </lineage>
</organism>
<dbReference type="OrthoDB" id="1113942at2"/>
<evidence type="ECO:0000313" key="4">
    <source>
        <dbReference type="Proteomes" id="UP000003844"/>
    </source>
</evidence>
<evidence type="ECO:0000256" key="1">
    <source>
        <dbReference type="SAM" id="MobiDB-lite"/>
    </source>
</evidence>
<feature type="transmembrane region" description="Helical" evidence="2">
    <location>
        <begin position="46"/>
        <end position="68"/>
    </location>
</feature>
<keyword evidence="2" id="KW-1133">Transmembrane helix</keyword>
<dbReference type="eggNOG" id="COG3266">
    <property type="taxonomic scope" value="Bacteria"/>
</dbReference>
<keyword evidence="2" id="KW-0812">Transmembrane</keyword>
<evidence type="ECO:0008006" key="5">
    <source>
        <dbReference type="Google" id="ProtNLM"/>
    </source>
</evidence>
<dbReference type="HOGENOM" id="CLU_559843_0_0_10"/>
<evidence type="ECO:0000256" key="2">
    <source>
        <dbReference type="SAM" id="Phobius"/>
    </source>
</evidence>
<evidence type="ECO:0000313" key="3">
    <source>
        <dbReference type="EMBL" id="EHQ02785.1"/>
    </source>
</evidence>
<proteinExistence type="predicted"/>
<protein>
    <recommendedName>
        <fullName evidence="5">Outer membrane protein beta-barrel domain-containing protein</fullName>
    </recommendedName>
</protein>
<name>H2BUT7_GILLR</name>
<accession>H2BUT7</accession>
<dbReference type="Proteomes" id="UP000003844">
    <property type="component" value="Unassembled WGS sequence"/>
</dbReference>
<dbReference type="RefSeq" id="WP_006989095.1">
    <property type="nucleotide sequence ID" value="NZ_JH594606.1"/>
</dbReference>